<evidence type="ECO:0000313" key="8">
    <source>
        <dbReference type="Proteomes" id="UP000235881"/>
    </source>
</evidence>
<evidence type="ECO:0000313" key="7">
    <source>
        <dbReference type="EMBL" id="PNF77503.1"/>
    </source>
</evidence>
<dbReference type="InterPro" id="IPR013249">
    <property type="entry name" value="RNA_pol_sigma70_r4_t2"/>
</dbReference>
<dbReference type="InterPro" id="IPR014284">
    <property type="entry name" value="RNA_pol_sigma-70_dom"/>
</dbReference>
<dbReference type="FunFam" id="1.10.1740.10:FF:000009">
    <property type="entry name" value="RNA polymerase sigma factor"/>
    <property type="match status" value="1"/>
</dbReference>
<protein>
    <submittedName>
        <fullName evidence="7">RNA polymerase subunit sigma</fullName>
    </submittedName>
</protein>
<keyword evidence="8" id="KW-1185">Reference proteome</keyword>
<proteinExistence type="inferred from homology"/>
<dbReference type="InterPro" id="IPR036388">
    <property type="entry name" value="WH-like_DNA-bd_sf"/>
</dbReference>
<comment type="caution">
    <text evidence="7">The sequence shown here is derived from an EMBL/GenBank/DDBJ whole genome shotgun (WGS) entry which is preliminary data.</text>
</comment>
<dbReference type="GO" id="GO:0003677">
    <property type="term" value="F:DNA binding"/>
    <property type="evidence" value="ECO:0007669"/>
    <property type="project" value="InterPro"/>
</dbReference>
<name>A0A8E2U4F4_9GAMM</name>
<keyword evidence="3" id="KW-0731">Sigma factor</keyword>
<dbReference type="RefSeq" id="WP_102828129.1">
    <property type="nucleotide sequence ID" value="NZ_CP065721.1"/>
</dbReference>
<dbReference type="InterPro" id="IPR039425">
    <property type="entry name" value="RNA_pol_sigma-70-like"/>
</dbReference>
<evidence type="ECO:0000256" key="4">
    <source>
        <dbReference type="ARBA" id="ARBA00023163"/>
    </source>
</evidence>
<evidence type="ECO:0000256" key="3">
    <source>
        <dbReference type="ARBA" id="ARBA00023082"/>
    </source>
</evidence>
<keyword evidence="4" id="KW-0804">Transcription</keyword>
<dbReference type="Pfam" id="PF08281">
    <property type="entry name" value="Sigma70_r4_2"/>
    <property type="match status" value="1"/>
</dbReference>
<dbReference type="SUPFAM" id="SSF88659">
    <property type="entry name" value="Sigma3 and sigma4 domains of RNA polymerase sigma factors"/>
    <property type="match status" value="1"/>
</dbReference>
<dbReference type="Gene3D" id="1.10.1740.10">
    <property type="match status" value="1"/>
</dbReference>
<dbReference type="PANTHER" id="PTHR43133:SF63">
    <property type="entry name" value="RNA POLYMERASE SIGMA FACTOR FECI-RELATED"/>
    <property type="match status" value="1"/>
</dbReference>
<dbReference type="InterPro" id="IPR007627">
    <property type="entry name" value="RNA_pol_sigma70_r2"/>
</dbReference>
<dbReference type="NCBIfam" id="TIGR02937">
    <property type="entry name" value="sigma70-ECF"/>
    <property type="match status" value="1"/>
</dbReference>
<comment type="similarity">
    <text evidence="1">Belongs to the sigma-70 factor family. ECF subfamily.</text>
</comment>
<dbReference type="GO" id="GO:0016987">
    <property type="term" value="F:sigma factor activity"/>
    <property type="evidence" value="ECO:0007669"/>
    <property type="project" value="UniProtKB-KW"/>
</dbReference>
<dbReference type="Proteomes" id="UP000235881">
    <property type="component" value="Unassembled WGS sequence"/>
</dbReference>
<dbReference type="SUPFAM" id="SSF88946">
    <property type="entry name" value="Sigma2 domain of RNA polymerase sigma factors"/>
    <property type="match status" value="1"/>
</dbReference>
<dbReference type="EMBL" id="POUK01000002">
    <property type="protein sequence ID" value="PNF77503.1"/>
    <property type="molecule type" value="Genomic_DNA"/>
</dbReference>
<evidence type="ECO:0000256" key="2">
    <source>
        <dbReference type="ARBA" id="ARBA00023015"/>
    </source>
</evidence>
<dbReference type="InterPro" id="IPR013325">
    <property type="entry name" value="RNA_pol_sigma_r2"/>
</dbReference>
<sequence length="173" mass="20043">MAADGFIRQQFVQRLYVEHHGWLNGWLRRHLQCSQRAADLAQDTFVRVLTREPQNLSAIREPRAYLHTIAKGLLINHWRRRQIEQAYLDALALQPEPLATSPEEQALIVETLLQIDAMLDRLPHKVRRAFLMSQLQGMTYAAIAAELEVSERMVKKYMAQAMLHCLMLLDDDA</sequence>
<evidence type="ECO:0000259" key="6">
    <source>
        <dbReference type="Pfam" id="PF08281"/>
    </source>
</evidence>
<feature type="domain" description="RNA polymerase sigma factor 70 region 4 type 2" evidence="6">
    <location>
        <begin position="113"/>
        <end position="165"/>
    </location>
</feature>
<organism evidence="7 8">
    <name type="scientific">Stutzerimonas degradans</name>
    <dbReference type="NCBI Taxonomy" id="2968968"/>
    <lineage>
        <taxon>Bacteria</taxon>
        <taxon>Pseudomonadati</taxon>
        <taxon>Pseudomonadota</taxon>
        <taxon>Gammaproteobacteria</taxon>
        <taxon>Pseudomonadales</taxon>
        <taxon>Pseudomonadaceae</taxon>
        <taxon>Stutzerimonas</taxon>
    </lineage>
</organism>
<feature type="domain" description="RNA polymerase sigma-70 region 2" evidence="5">
    <location>
        <begin position="15"/>
        <end position="82"/>
    </location>
</feature>
<accession>A0A8E2U4F4</accession>
<dbReference type="Gene3D" id="1.10.10.10">
    <property type="entry name" value="Winged helix-like DNA-binding domain superfamily/Winged helix DNA-binding domain"/>
    <property type="match status" value="1"/>
</dbReference>
<dbReference type="PANTHER" id="PTHR43133">
    <property type="entry name" value="RNA POLYMERASE ECF-TYPE SIGMA FACTO"/>
    <property type="match status" value="1"/>
</dbReference>
<reference evidence="7 8" key="1">
    <citation type="submission" date="2018-01" db="EMBL/GenBank/DDBJ databases">
        <title>Denitrification phenotypes of diverse strains of Pseudomonas stutzeri.</title>
        <authorList>
            <person name="Milligan D.A."/>
            <person name="Bergaust L."/>
            <person name="Bakken L.R."/>
            <person name="Frostegard A."/>
        </authorList>
    </citation>
    <scope>NUCLEOTIDE SEQUENCE [LARGE SCALE GENOMIC DNA]</scope>
    <source>
        <strain evidence="7 8">DSM 50238</strain>
    </source>
</reference>
<dbReference type="NCBIfam" id="NF007232">
    <property type="entry name" value="PRK09651.1"/>
    <property type="match status" value="1"/>
</dbReference>
<dbReference type="Pfam" id="PF04542">
    <property type="entry name" value="Sigma70_r2"/>
    <property type="match status" value="1"/>
</dbReference>
<gene>
    <name evidence="7" type="ORF">CXK95_07390</name>
</gene>
<evidence type="ECO:0000259" key="5">
    <source>
        <dbReference type="Pfam" id="PF04542"/>
    </source>
</evidence>
<keyword evidence="2" id="KW-0805">Transcription regulation</keyword>
<dbReference type="NCBIfam" id="NF009180">
    <property type="entry name" value="PRK12528.1"/>
    <property type="match status" value="1"/>
</dbReference>
<dbReference type="GO" id="GO:0006352">
    <property type="term" value="P:DNA-templated transcription initiation"/>
    <property type="evidence" value="ECO:0007669"/>
    <property type="project" value="InterPro"/>
</dbReference>
<dbReference type="InterPro" id="IPR013324">
    <property type="entry name" value="RNA_pol_sigma_r3/r4-like"/>
</dbReference>
<evidence type="ECO:0000256" key="1">
    <source>
        <dbReference type="ARBA" id="ARBA00010641"/>
    </source>
</evidence>
<dbReference type="AlphaFoldDB" id="A0A8E2U4F4"/>